<feature type="transmembrane region" description="Helical" evidence="1">
    <location>
        <begin position="101"/>
        <end position="122"/>
    </location>
</feature>
<accession>A0A2A6DX59</accession>
<dbReference type="AlphaFoldDB" id="A0A2A6DX59"/>
<gene>
    <name evidence="2" type="ORF">BLM47_13125</name>
</gene>
<name>A0A2A6DX59_9BACL</name>
<dbReference type="EMBL" id="MOXJ01000046">
    <property type="protein sequence ID" value="PDO09323.1"/>
    <property type="molecule type" value="Genomic_DNA"/>
</dbReference>
<proteinExistence type="predicted"/>
<sequence length="127" mass="13637">MIGRIPITLPIFTARSETLTLFFQPDGVRVEGPDAGSRSGAAVAERRFVVCGDGRRDRGGGERSGPMGNCGVRRRFFQGRRFVGGGAGDGQRQGRRFGRGWIRGMSAASAALFLYFAVRIAAGGIRE</sequence>
<keyword evidence="1" id="KW-0472">Membrane</keyword>
<keyword evidence="1" id="KW-0812">Transmembrane</keyword>
<comment type="caution">
    <text evidence="2">The sequence shown here is derived from an EMBL/GenBank/DDBJ whole genome shotgun (WGS) entry which is preliminary data.</text>
</comment>
<dbReference type="Proteomes" id="UP000243688">
    <property type="component" value="Unassembled WGS sequence"/>
</dbReference>
<evidence type="ECO:0000313" key="3">
    <source>
        <dbReference type="Proteomes" id="UP000243688"/>
    </source>
</evidence>
<protein>
    <submittedName>
        <fullName evidence="2">Uncharacterized protein</fullName>
    </submittedName>
</protein>
<reference evidence="2 3" key="1">
    <citation type="submission" date="2016-12" db="EMBL/GenBank/DDBJ databases">
        <title>Candidatus Reconcilibacillus cellulovorans genome.</title>
        <authorList>
            <person name="Kolinko S."/>
            <person name="Wu Y.-W."/>
            <person name="Tachea F."/>
            <person name="Denzel E."/>
            <person name="Hiras J."/>
            <person name="Baecker N."/>
            <person name="Chan L.J."/>
            <person name="Eichorst S.A."/>
            <person name="Frey D."/>
            <person name="Adams P.D."/>
            <person name="Pray T."/>
            <person name="Tanjore D."/>
            <person name="Petzold C.J."/>
            <person name="Gladden J.M."/>
            <person name="Simmons B.A."/>
            <person name="Singer S.W."/>
        </authorList>
    </citation>
    <scope>NUCLEOTIDE SEQUENCE [LARGE SCALE GENOMIC DNA]</scope>
    <source>
        <strain evidence="2">JTherm</strain>
    </source>
</reference>
<evidence type="ECO:0000256" key="1">
    <source>
        <dbReference type="SAM" id="Phobius"/>
    </source>
</evidence>
<organism evidence="2 3">
    <name type="scientific">Candidatus Reconcilbacillus cellulovorans</name>
    <dbReference type="NCBI Taxonomy" id="1906605"/>
    <lineage>
        <taxon>Bacteria</taxon>
        <taxon>Bacillati</taxon>
        <taxon>Bacillota</taxon>
        <taxon>Bacilli</taxon>
        <taxon>Bacillales</taxon>
        <taxon>Paenibacillaceae</taxon>
        <taxon>Candidatus Reconcilbacillus</taxon>
    </lineage>
</organism>
<keyword evidence="1" id="KW-1133">Transmembrane helix</keyword>
<evidence type="ECO:0000313" key="2">
    <source>
        <dbReference type="EMBL" id="PDO09323.1"/>
    </source>
</evidence>